<dbReference type="InterPro" id="IPR023996">
    <property type="entry name" value="TonB-dep_OMP_SusC/RagA"/>
</dbReference>
<sequence length="1107" mass="126125">MKKRKILIFLLIGILFPCLTWAQDAKSKKVTLRMKEATVKEFFEALHKQTGLNFVYNNEQVKSLPNITVEAKNESLTQVLDRIFEGSLFDYSIDDETITLFQAKQKEGEMKAVKGVVVDQLGQPLPGVNVTVKEDNTIGCTTNAEGCFTLKVKTFNHLVVSFIGMKTQTIKFKGQPDLRITLAEDAEAIEEVVVNGYYTKSKQSFTGNAISVTQEDLAKVSNTNLVSALQVFDPSFKLQEDISAGSNPNAVPKMRIRGDSGFGSISETNLKNDPNQPTFILDGYEVTAEKIYDLNMDRVASVTILKDASATAIYGSRAANGVVVITTKAPEPGRLRINYQFDGLVQTPDLRDYNLMNAAEKLEAERLAGAYLSDDPFSQQLLEKDYALRLRNVKRGVDTYWLSQPIQTIMGHKHSLYLEGGDKNIRYGVSVNYQKNPGVMKKSFRDRYGIDVNLQYNWKDKLLFRNNLSVSHVKSQESPYGSFMEYVNTNPYWPIHDEKGNLIKEYEKYVRTTYVLRNPLVEAQLNNRDETQYLEVTDNFNIEWYITDFLRFKGQVSYTLRNDHQYRFVDPASTRYNNSSYNEGEGVLKRGEAYNYDQRSHTLDANALMTYSQSFGSHFINSAIGVNVTESKYSNVGFSVIGFPSGNMDYVSFGKEFMNQSPDGDEGLSRLFGSFVNFNYTYNNIYLFDLSGRLDGSSSFGKDSHFAPFWSVGLGWNIHNEKWFGIKDVMNHLKVTTNMGETGKASFSPYEAQNMFNYYKGKYYAGGLGAIITTYGNDELKWEKTRSWDINLETEFLKGILSARFSYYNKVTNNLLSNVTLPQSSGFAYYRANVGKMENRGYELNVRAFPYRSQDLTVSVFATMAHNKNVIKEISNSLKARNEQINKDQDNYKPDYGQRYETAKPQVEFKEGESTTTIYAVRSLGINPMNGKEVYLDLNGNPTYIWSAANKVACGDTAPSLQGSFGLNADWKGINLNMSFLYECGGQLYNQTLVDRVENANLIYNADRRVLYDRWKKPGDIAFFKDIRDNSRTELTSRMIQDNNILQFKSLSISYTFPTSLSRKWAMERLKFTFLMEDLAYWSSIKRERGIDYPFSHTFNFGVQVQF</sequence>
<dbReference type="InterPro" id="IPR012910">
    <property type="entry name" value="Plug_dom"/>
</dbReference>
<dbReference type="Pfam" id="PF00593">
    <property type="entry name" value="TonB_dep_Rec_b-barrel"/>
    <property type="match status" value="1"/>
</dbReference>
<accession>J9G5G3</accession>
<keyword evidence="3" id="KW-0406">Ion transport</keyword>
<evidence type="ECO:0000313" key="10">
    <source>
        <dbReference type="EMBL" id="EJX02477.1"/>
    </source>
</evidence>
<dbReference type="InterPro" id="IPR011662">
    <property type="entry name" value="Secretin/TonB_short_N"/>
</dbReference>
<evidence type="ECO:0000256" key="7">
    <source>
        <dbReference type="ARBA" id="ARBA00023136"/>
    </source>
</evidence>
<dbReference type="SUPFAM" id="SSF56935">
    <property type="entry name" value="Porins"/>
    <property type="match status" value="1"/>
</dbReference>
<dbReference type="EMBL" id="AMCI01002532">
    <property type="protein sequence ID" value="EJX02477.1"/>
    <property type="molecule type" value="Genomic_DNA"/>
</dbReference>
<organism evidence="10">
    <name type="scientific">gut metagenome</name>
    <dbReference type="NCBI Taxonomy" id="749906"/>
    <lineage>
        <taxon>unclassified sequences</taxon>
        <taxon>metagenomes</taxon>
        <taxon>organismal metagenomes</taxon>
    </lineage>
</organism>
<evidence type="ECO:0000256" key="6">
    <source>
        <dbReference type="ARBA" id="ARBA00023077"/>
    </source>
</evidence>
<keyword evidence="5" id="KW-0408">Iron</keyword>
<dbReference type="GO" id="GO:0006826">
    <property type="term" value="P:iron ion transport"/>
    <property type="evidence" value="ECO:0007669"/>
    <property type="project" value="UniProtKB-KW"/>
</dbReference>
<dbReference type="InterPro" id="IPR036942">
    <property type="entry name" value="Beta-barrel_TonB_sf"/>
</dbReference>
<dbReference type="Gene3D" id="2.40.170.20">
    <property type="entry name" value="TonB-dependent receptor, beta-barrel domain"/>
    <property type="match status" value="1"/>
</dbReference>
<dbReference type="Pfam" id="PF07660">
    <property type="entry name" value="STN"/>
    <property type="match status" value="1"/>
</dbReference>
<evidence type="ECO:0000259" key="9">
    <source>
        <dbReference type="SMART" id="SM00965"/>
    </source>
</evidence>
<feature type="domain" description="Secretin/TonB short N-terminal" evidence="9">
    <location>
        <begin position="52"/>
        <end position="103"/>
    </location>
</feature>
<keyword evidence="6" id="KW-0798">TonB box</keyword>
<dbReference type="InterPro" id="IPR008969">
    <property type="entry name" value="CarboxyPept-like_regulatory"/>
</dbReference>
<name>J9G5G3_9ZZZZ</name>
<dbReference type="SUPFAM" id="SSF49464">
    <property type="entry name" value="Carboxypeptidase regulatory domain-like"/>
    <property type="match status" value="1"/>
</dbReference>
<comment type="subcellular location">
    <subcellularLocation>
        <location evidence="1">Cell outer membrane</location>
        <topology evidence="1">Multi-pass membrane protein</topology>
    </subcellularLocation>
</comment>
<keyword evidence="8" id="KW-0998">Cell outer membrane</keyword>
<dbReference type="InterPro" id="IPR037066">
    <property type="entry name" value="Plug_dom_sf"/>
</dbReference>
<evidence type="ECO:0000256" key="3">
    <source>
        <dbReference type="ARBA" id="ARBA00022496"/>
    </source>
</evidence>
<dbReference type="NCBIfam" id="TIGR04056">
    <property type="entry name" value="OMP_RagA_SusC"/>
    <property type="match status" value="1"/>
</dbReference>
<dbReference type="InterPro" id="IPR039426">
    <property type="entry name" value="TonB-dep_rcpt-like"/>
</dbReference>
<evidence type="ECO:0000256" key="4">
    <source>
        <dbReference type="ARBA" id="ARBA00022692"/>
    </source>
</evidence>
<keyword evidence="7" id="KW-0472">Membrane</keyword>
<dbReference type="InterPro" id="IPR023997">
    <property type="entry name" value="TonB-dep_OMP_SusC/RagA_CS"/>
</dbReference>
<dbReference type="Gene3D" id="3.55.50.30">
    <property type="match status" value="1"/>
</dbReference>
<dbReference type="InterPro" id="IPR000531">
    <property type="entry name" value="Beta-barrel_TonB"/>
</dbReference>
<protein>
    <submittedName>
        <fullName evidence="10">TonB-dependent receptor plug</fullName>
    </submittedName>
</protein>
<evidence type="ECO:0000256" key="2">
    <source>
        <dbReference type="ARBA" id="ARBA00022448"/>
    </source>
</evidence>
<evidence type="ECO:0000256" key="8">
    <source>
        <dbReference type="ARBA" id="ARBA00023237"/>
    </source>
</evidence>
<reference evidence="10" key="1">
    <citation type="journal article" date="2012" name="PLoS ONE">
        <title>Gene sets for utilization of primary and secondary nutrition supplies in the distal gut of endangered iberian lynx.</title>
        <authorList>
            <person name="Alcaide M."/>
            <person name="Messina E."/>
            <person name="Richter M."/>
            <person name="Bargiela R."/>
            <person name="Peplies J."/>
            <person name="Huws S.A."/>
            <person name="Newbold C.J."/>
            <person name="Golyshin P.N."/>
            <person name="Simon M.A."/>
            <person name="Lopez G."/>
            <person name="Yakimov M.M."/>
            <person name="Ferrer M."/>
        </authorList>
    </citation>
    <scope>NUCLEOTIDE SEQUENCE</scope>
</reference>
<gene>
    <name evidence="10" type="ORF">EVA_09420</name>
</gene>
<comment type="caution">
    <text evidence="10">The sequence shown here is derived from an EMBL/GenBank/DDBJ whole genome shotgun (WGS) entry which is preliminary data.</text>
</comment>
<dbReference type="SMART" id="SM00965">
    <property type="entry name" value="STN"/>
    <property type="match status" value="1"/>
</dbReference>
<keyword evidence="3" id="KW-0410">Iron transport</keyword>
<proteinExistence type="predicted"/>
<keyword evidence="2" id="KW-0813">Transport</keyword>
<keyword evidence="4" id="KW-0812">Transmembrane</keyword>
<dbReference type="Pfam" id="PF07715">
    <property type="entry name" value="Plug"/>
    <property type="match status" value="1"/>
</dbReference>
<keyword evidence="10" id="KW-0675">Receptor</keyword>
<dbReference type="Gene3D" id="2.170.130.10">
    <property type="entry name" value="TonB-dependent receptor, plug domain"/>
    <property type="match status" value="1"/>
</dbReference>
<evidence type="ECO:0000256" key="1">
    <source>
        <dbReference type="ARBA" id="ARBA00004571"/>
    </source>
</evidence>
<dbReference type="AlphaFoldDB" id="J9G5G3"/>
<dbReference type="Pfam" id="PF13715">
    <property type="entry name" value="CarbopepD_reg_2"/>
    <property type="match status" value="1"/>
</dbReference>
<dbReference type="Gene3D" id="2.60.40.1120">
    <property type="entry name" value="Carboxypeptidase-like, regulatory domain"/>
    <property type="match status" value="1"/>
</dbReference>
<evidence type="ECO:0000256" key="5">
    <source>
        <dbReference type="ARBA" id="ARBA00023004"/>
    </source>
</evidence>
<dbReference type="PROSITE" id="PS52016">
    <property type="entry name" value="TONB_DEPENDENT_REC_3"/>
    <property type="match status" value="1"/>
</dbReference>
<dbReference type="NCBIfam" id="TIGR04057">
    <property type="entry name" value="SusC_RagA_signa"/>
    <property type="match status" value="1"/>
</dbReference>
<dbReference type="GO" id="GO:0009279">
    <property type="term" value="C:cell outer membrane"/>
    <property type="evidence" value="ECO:0007669"/>
    <property type="project" value="UniProtKB-SubCell"/>
</dbReference>